<accession>A0A0R2RIE7</accession>
<evidence type="ECO:0000259" key="4">
    <source>
        <dbReference type="Pfam" id="PF00472"/>
    </source>
</evidence>
<reference evidence="5 6" key="1">
    <citation type="submission" date="2015-10" db="EMBL/GenBank/DDBJ databases">
        <title>Metagenome-Assembled Genomes uncover a global brackish microbiome.</title>
        <authorList>
            <person name="Hugerth L.W."/>
            <person name="Larsson J."/>
            <person name="Alneberg J."/>
            <person name="Lindh M.V."/>
            <person name="Legrand C."/>
            <person name="Pinhassi J."/>
            <person name="Andersson A.F."/>
        </authorList>
    </citation>
    <scope>NUCLEOTIDE SEQUENCE [LARGE SCALE GENOMIC DNA]</scope>
    <source>
        <strain evidence="5">BACL18 MAG-120507-bin52</strain>
    </source>
</reference>
<comment type="caution">
    <text evidence="5">The sequence shown here is derived from an EMBL/GenBank/DDBJ whole genome shotgun (WGS) entry which is preliminary data.</text>
</comment>
<comment type="similarity">
    <text evidence="1">Belongs to the prokaryotic/mitochondrial release factor family.</text>
</comment>
<dbReference type="Gene3D" id="3.30.160.20">
    <property type="match status" value="1"/>
</dbReference>
<evidence type="ECO:0000256" key="2">
    <source>
        <dbReference type="ARBA" id="ARBA00022946"/>
    </source>
</evidence>
<organism evidence="5 6">
    <name type="scientific">Verrucomicrobia subdivision 6 bacterium BACL9 MAG-120507-bin52</name>
    <dbReference type="NCBI Taxonomy" id="1655590"/>
    <lineage>
        <taxon>Bacteria</taxon>
        <taxon>Pseudomonadati</taxon>
        <taxon>Verrucomicrobiota</taxon>
        <taxon>Verrucomicrobiia</taxon>
        <taxon>Verrucomicrobiales</taxon>
        <taxon>Verrucomicrobia subdivision 6</taxon>
    </lineage>
</organism>
<dbReference type="SUPFAM" id="SSF75620">
    <property type="entry name" value="Release factor"/>
    <property type="match status" value="1"/>
</dbReference>
<gene>
    <name evidence="5" type="ORF">ABR82_08610</name>
</gene>
<evidence type="ECO:0000256" key="1">
    <source>
        <dbReference type="ARBA" id="ARBA00010835"/>
    </source>
</evidence>
<name>A0A0R2RIE7_9BACT</name>
<dbReference type="Proteomes" id="UP000051269">
    <property type="component" value="Unassembled WGS sequence"/>
</dbReference>
<proteinExistence type="inferred from homology"/>
<evidence type="ECO:0000313" key="6">
    <source>
        <dbReference type="Proteomes" id="UP000051269"/>
    </source>
</evidence>
<evidence type="ECO:0000256" key="3">
    <source>
        <dbReference type="SAM" id="MobiDB-lite"/>
    </source>
</evidence>
<protein>
    <recommendedName>
        <fullName evidence="4">Prokaryotic-type class I peptide chain release factors domain-containing protein</fullName>
    </recommendedName>
</protein>
<dbReference type="AlphaFoldDB" id="A0A0R2RIE7"/>
<dbReference type="EMBL" id="LIBO01000082">
    <property type="protein sequence ID" value="KRO62407.1"/>
    <property type="molecule type" value="Genomic_DNA"/>
</dbReference>
<dbReference type="InterPro" id="IPR052405">
    <property type="entry name" value="Mito_Transl_Release_Factor"/>
</dbReference>
<keyword evidence="2" id="KW-0809">Transit peptide</keyword>
<feature type="region of interest" description="Disordered" evidence="3">
    <location>
        <begin position="1"/>
        <end position="23"/>
    </location>
</feature>
<dbReference type="Pfam" id="PF00472">
    <property type="entry name" value="RF-1"/>
    <property type="match status" value="1"/>
</dbReference>
<dbReference type="PANTHER" id="PTHR46203">
    <property type="entry name" value="PROBABLE PEPTIDE CHAIN RELEASE FACTOR C12ORF65"/>
    <property type="match status" value="1"/>
</dbReference>
<dbReference type="InterPro" id="IPR045853">
    <property type="entry name" value="Pep_chain_release_fac_I_sf"/>
</dbReference>
<sequence length="118" mass="13764">MKLEEKDLVEEFSRSGGRGGQNVQKVETKVVLRHRPTGITVVAQDERFREANRIRARKRMVAALLERERKIRLAKAAERSRERSRKAKRSWGAIRECVEGKRRRAKIKAGRGKWREDG</sequence>
<feature type="domain" description="Prokaryotic-type class I peptide chain release factors" evidence="4">
    <location>
        <begin position="2"/>
        <end position="103"/>
    </location>
</feature>
<dbReference type="GO" id="GO:0003747">
    <property type="term" value="F:translation release factor activity"/>
    <property type="evidence" value="ECO:0007669"/>
    <property type="project" value="InterPro"/>
</dbReference>
<dbReference type="PANTHER" id="PTHR46203:SF1">
    <property type="entry name" value="MITOCHONDRIAL TRANSLATION RELEASE FACTOR IN RESCUE"/>
    <property type="match status" value="1"/>
</dbReference>
<dbReference type="InterPro" id="IPR000352">
    <property type="entry name" value="Pep_chain_release_fac_I"/>
</dbReference>
<evidence type="ECO:0000313" key="5">
    <source>
        <dbReference type="EMBL" id="KRO62407.1"/>
    </source>
</evidence>
<feature type="compositionally biased region" description="Basic and acidic residues" evidence="3">
    <location>
        <begin position="1"/>
        <end position="13"/>
    </location>
</feature>